<accession>A0A6A6XDL8</accession>
<dbReference type="Proteomes" id="UP000799757">
    <property type="component" value="Unassembled WGS sequence"/>
</dbReference>
<dbReference type="EMBL" id="MU001887">
    <property type="protein sequence ID" value="KAF2794556.1"/>
    <property type="molecule type" value="Genomic_DNA"/>
</dbReference>
<reference evidence="1" key="1">
    <citation type="journal article" date="2020" name="Stud. Mycol.">
        <title>101 Dothideomycetes genomes: a test case for predicting lifestyles and emergence of pathogens.</title>
        <authorList>
            <person name="Haridas S."/>
            <person name="Albert R."/>
            <person name="Binder M."/>
            <person name="Bloem J."/>
            <person name="Labutti K."/>
            <person name="Salamov A."/>
            <person name="Andreopoulos B."/>
            <person name="Baker S."/>
            <person name="Barry K."/>
            <person name="Bills G."/>
            <person name="Bluhm B."/>
            <person name="Cannon C."/>
            <person name="Castanera R."/>
            <person name="Culley D."/>
            <person name="Daum C."/>
            <person name="Ezra D."/>
            <person name="Gonzalez J."/>
            <person name="Henrissat B."/>
            <person name="Kuo A."/>
            <person name="Liang C."/>
            <person name="Lipzen A."/>
            <person name="Lutzoni F."/>
            <person name="Magnuson J."/>
            <person name="Mondo S."/>
            <person name="Nolan M."/>
            <person name="Ohm R."/>
            <person name="Pangilinan J."/>
            <person name="Park H.-J."/>
            <person name="Ramirez L."/>
            <person name="Alfaro M."/>
            <person name="Sun H."/>
            <person name="Tritt A."/>
            <person name="Yoshinaga Y."/>
            <person name="Zwiers L.-H."/>
            <person name="Turgeon B."/>
            <person name="Goodwin S."/>
            <person name="Spatafora J."/>
            <person name="Crous P."/>
            <person name="Grigoriev I."/>
        </authorList>
    </citation>
    <scope>NUCLEOTIDE SEQUENCE</scope>
    <source>
        <strain evidence="1">CBS 109.77</strain>
    </source>
</reference>
<protein>
    <submittedName>
        <fullName evidence="1">Uncharacterized protein</fullName>
    </submittedName>
</protein>
<keyword evidence="2" id="KW-1185">Reference proteome</keyword>
<proteinExistence type="predicted"/>
<name>A0A6A6XDL8_9PLEO</name>
<dbReference type="OrthoDB" id="58379at2759"/>
<evidence type="ECO:0000313" key="1">
    <source>
        <dbReference type="EMBL" id="KAF2794556.1"/>
    </source>
</evidence>
<dbReference type="AlphaFoldDB" id="A0A6A6XDL8"/>
<dbReference type="PANTHER" id="PTHR38696">
    <property type="entry name" value="MEDIATOR OF RNA POLYMERASE II TRANSCRIPTION SUBUNIT 13"/>
    <property type="match status" value="1"/>
</dbReference>
<sequence>SPAFRTHFASMSLHTSDRIRLLRFPSTILPLVRATIVSAWPRGIQSENNVCGAHEFKMKGNPWGIFNGEMKALKGAFEDVGDQMIYARRLMCCLLAALHTEGWVLMVSTDISKMQWDTDTLIFRHQSPAPAPCEWFSVAFSSHNKIRFVDAPRDICMKIVERLGRRKVEVKCKEHKVEGCYEVKMSGLGWGLVSNEMMATRDMLLDMLECFEEGGWTVYASVDQKVGSQGEGETDTWHCCRPMGWTSGAPVYHN</sequence>
<evidence type="ECO:0000313" key="2">
    <source>
        <dbReference type="Proteomes" id="UP000799757"/>
    </source>
</evidence>
<organism evidence="1 2">
    <name type="scientific">Melanomma pulvis-pyrius CBS 109.77</name>
    <dbReference type="NCBI Taxonomy" id="1314802"/>
    <lineage>
        <taxon>Eukaryota</taxon>
        <taxon>Fungi</taxon>
        <taxon>Dikarya</taxon>
        <taxon>Ascomycota</taxon>
        <taxon>Pezizomycotina</taxon>
        <taxon>Dothideomycetes</taxon>
        <taxon>Pleosporomycetidae</taxon>
        <taxon>Pleosporales</taxon>
        <taxon>Melanommataceae</taxon>
        <taxon>Melanomma</taxon>
    </lineage>
</organism>
<gene>
    <name evidence="1" type="ORF">K505DRAFT_241875</name>
</gene>
<dbReference type="PANTHER" id="PTHR38696:SF1">
    <property type="entry name" value="MEDIATOR OF RNA POLYMERASE II TRANSCRIPTION SUBUNIT 13"/>
    <property type="match status" value="1"/>
</dbReference>
<feature type="non-terminal residue" evidence="1">
    <location>
        <position position="1"/>
    </location>
</feature>